<evidence type="ECO:0000256" key="1">
    <source>
        <dbReference type="ARBA" id="ARBA00004429"/>
    </source>
</evidence>
<dbReference type="OrthoDB" id="9815533at2"/>
<keyword evidence="4" id="KW-0997">Cell inner membrane</keyword>
<dbReference type="PANTHER" id="PTHR43357">
    <property type="entry name" value="INNER MEMBRANE ABC TRANSPORTER PERMEASE PROTEIN YDCV"/>
    <property type="match status" value="1"/>
</dbReference>
<dbReference type="GO" id="GO:0055085">
    <property type="term" value="P:transmembrane transport"/>
    <property type="evidence" value="ECO:0007669"/>
    <property type="project" value="InterPro"/>
</dbReference>
<dbReference type="SUPFAM" id="SSF161098">
    <property type="entry name" value="MetI-like"/>
    <property type="match status" value="1"/>
</dbReference>
<organism evidence="10 11">
    <name type="scientific">Manganibacter manganicus</name>
    <dbReference type="NCBI Taxonomy" id="1873176"/>
    <lineage>
        <taxon>Bacteria</taxon>
        <taxon>Pseudomonadati</taxon>
        <taxon>Pseudomonadota</taxon>
        <taxon>Alphaproteobacteria</taxon>
        <taxon>Hyphomicrobiales</taxon>
        <taxon>Phyllobacteriaceae</taxon>
        <taxon>Manganibacter</taxon>
    </lineage>
</organism>
<evidence type="ECO:0000313" key="10">
    <source>
        <dbReference type="EMBL" id="OQM77626.1"/>
    </source>
</evidence>
<evidence type="ECO:0000256" key="2">
    <source>
        <dbReference type="ARBA" id="ARBA00022448"/>
    </source>
</evidence>
<evidence type="ECO:0000256" key="8">
    <source>
        <dbReference type="RuleBase" id="RU363032"/>
    </source>
</evidence>
<gene>
    <name evidence="10" type="ORF">BFN67_01980</name>
</gene>
<feature type="domain" description="ABC transmembrane type-1" evidence="9">
    <location>
        <begin position="65"/>
        <end position="252"/>
    </location>
</feature>
<feature type="transmembrane region" description="Helical" evidence="8">
    <location>
        <begin position="234"/>
        <end position="255"/>
    </location>
</feature>
<dbReference type="AlphaFoldDB" id="A0A1V8RWR8"/>
<dbReference type="STRING" id="1873176.BFN67_01980"/>
<accession>A0A1V8RWR8</accession>
<dbReference type="GO" id="GO:0005886">
    <property type="term" value="C:plasma membrane"/>
    <property type="evidence" value="ECO:0007669"/>
    <property type="project" value="UniProtKB-SubCell"/>
</dbReference>
<keyword evidence="3" id="KW-1003">Cell membrane</keyword>
<evidence type="ECO:0000256" key="5">
    <source>
        <dbReference type="ARBA" id="ARBA00022692"/>
    </source>
</evidence>
<evidence type="ECO:0000256" key="7">
    <source>
        <dbReference type="ARBA" id="ARBA00023136"/>
    </source>
</evidence>
<feature type="transmembrane region" description="Helical" evidence="8">
    <location>
        <begin position="136"/>
        <end position="154"/>
    </location>
</feature>
<dbReference type="CDD" id="cd06261">
    <property type="entry name" value="TM_PBP2"/>
    <property type="match status" value="1"/>
</dbReference>
<dbReference type="PANTHER" id="PTHR43357:SF4">
    <property type="entry name" value="INNER MEMBRANE ABC TRANSPORTER PERMEASE PROTEIN YDCV"/>
    <property type="match status" value="1"/>
</dbReference>
<dbReference type="InterPro" id="IPR035906">
    <property type="entry name" value="MetI-like_sf"/>
</dbReference>
<feature type="transmembrane region" description="Helical" evidence="8">
    <location>
        <begin position="67"/>
        <end position="88"/>
    </location>
</feature>
<feature type="transmembrane region" description="Helical" evidence="8">
    <location>
        <begin position="12"/>
        <end position="36"/>
    </location>
</feature>
<dbReference type="Pfam" id="PF00528">
    <property type="entry name" value="BPD_transp_1"/>
    <property type="match status" value="1"/>
</dbReference>
<dbReference type="Proteomes" id="UP000191905">
    <property type="component" value="Unassembled WGS sequence"/>
</dbReference>
<dbReference type="InterPro" id="IPR000515">
    <property type="entry name" value="MetI-like"/>
</dbReference>
<keyword evidence="5 8" id="KW-0812">Transmembrane</keyword>
<keyword evidence="11" id="KW-1185">Reference proteome</keyword>
<sequence>MLVWSKSGRVLTWLLAIPLFVIIYGLPIGVIALASVSGQWNDVLPSHFTLEHYADAFRAASFDSLKASLVTGVLASAAALVSGTWAALALRRIQPVPKRILDLCFFIPSAVPSVSIGLSLLVAFSQPPVLLNGTRLIVMIAHFVLISAFTYGNVAAGLARIPSDCEQVAESLGARPFYRLRRVTLPLLLPYLIAAFSLSFALSMGELGATVMIYPPGWMTLPVSIFALSDRGAIFDAATLTMILGMATMLVLIGLSRISSKATVR</sequence>
<protein>
    <submittedName>
        <fullName evidence="10">Phosphonate ABC transporter permease</fullName>
    </submittedName>
</protein>
<comment type="caution">
    <text evidence="10">The sequence shown here is derived from an EMBL/GenBank/DDBJ whole genome shotgun (WGS) entry which is preliminary data.</text>
</comment>
<feature type="transmembrane region" description="Helical" evidence="8">
    <location>
        <begin position="188"/>
        <end position="214"/>
    </location>
</feature>
<keyword evidence="2 8" id="KW-0813">Transport</keyword>
<proteinExistence type="inferred from homology"/>
<evidence type="ECO:0000256" key="6">
    <source>
        <dbReference type="ARBA" id="ARBA00022989"/>
    </source>
</evidence>
<feature type="transmembrane region" description="Helical" evidence="8">
    <location>
        <begin position="100"/>
        <end position="124"/>
    </location>
</feature>
<reference evidence="10 11" key="1">
    <citation type="journal article" date="2016" name="Int. J. Syst. Evol. Microbiol.">
        <title>Pseudaminobacter manganicus sp. nov., isolated from sludge of a manganese mine.</title>
        <authorList>
            <person name="Li J."/>
            <person name="Huang J."/>
            <person name="Liao S."/>
            <person name="Wang G."/>
        </authorList>
    </citation>
    <scope>NUCLEOTIDE SEQUENCE [LARGE SCALE GENOMIC DNA]</scope>
    <source>
        <strain evidence="10 11">JH-7</strain>
    </source>
</reference>
<keyword evidence="7 8" id="KW-0472">Membrane</keyword>
<name>A0A1V8RWR8_9HYPH</name>
<evidence type="ECO:0000259" key="9">
    <source>
        <dbReference type="PROSITE" id="PS50928"/>
    </source>
</evidence>
<dbReference type="PROSITE" id="PS50928">
    <property type="entry name" value="ABC_TM1"/>
    <property type="match status" value="1"/>
</dbReference>
<dbReference type="RefSeq" id="WP_080917949.1">
    <property type="nucleotide sequence ID" value="NZ_MDET01000001.1"/>
</dbReference>
<dbReference type="Gene3D" id="1.10.3720.10">
    <property type="entry name" value="MetI-like"/>
    <property type="match status" value="1"/>
</dbReference>
<comment type="similarity">
    <text evidence="8">Belongs to the binding-protein-dependent transport system permease family.</text>
</comment>
<comment type="subcellular location">
    <subcellularLocation>
        <location evidence="1">Cell inner membrane</location>
        <topology evidence="1">Multi-pass membrane protein</topology>
    </subcellularLocation>
    <subcellularLocation>
        <location evidence="8">Cell membrane</location>
        <topology evidence="8">Multi-pass membrane protein</topology>
    </subcellularLocation>
</comment>
<evidence type="ECO:0000256" key="4">
    <source>
        <dbReference type="ARBA" id="ARBA00022519"/>
    </source>
</evidence>
<evidence type="ECO:0000313" key="11">
    <source>
        <dbReference type="Proteomes" id="UP000191905"/>
    </source>
</evidence>
<evidence type="ECO:0000256" key="3">
    <source>
        <dbReference type="ARBA" id="ARBA00022475"/>
    </source>
</evidence>
<keyword evidence="6 8" id="KW-1133">Transmembrane helix</keyword>
<dbReference type="EMBL" id="MDET01000001">
    <property type="protein sequence ID" value="OQM77626.1"/>
    <property type="molecule type" value="Genomic_DNA"/>
</dbReference>